<dbReference type="EMBL" id="FNGH01000012">
    <property type="protein sequence ID" value="SDM38898.1"/>
    <property type="molecule type" value="Genomic_DNA"/>
</dbReference>
<feature type="transmembrane region" description="Helical" evidence="8">
    <location>
        <begin position="248"/>
        <end position="267"/>
    </location>
</feature>
<feature type="transmembrane region" description="Helical" evidence="8">
    <location>
        <begin position="147"/>
        <end position="167"/>
    </location>
</feature>
<dbReference type="PANTHER" id="PTHR43357:SF3">
    <property type="entry name" value="FE(3+)-TRANSPORT SYSTEM PERMEASE PROTEIN FBPB 2"/>
    <property type="match status" value="1"/>
</dbReference>
<dbReference type="CDD" id="cd06261">
    <property type="entry name" value="TM_PBP2"/>
    <property type="match status" value="2"/>
</dbReference>
<keyword evidence="4" id="KW-0997">Cell inner membrane</keyword>
<dbReference type="SUPFAM" id="SSF161098">
    <property type="entry name" value="MetI-like"/>
    <property type="match status" value="2"/>
</dbReference>
<evidence type="ECO:0000256" key="8">
    <source>
        <dbReference type="RuleBase" id="RU363032"/>
    </source>
</evidence>
<feature type="transmembrane region" description="Helical" evidence="8">
    <location>
        <begin position="106"/>
        <end position="127"/>
    </location>
</feature>
<feature type="transmembrane region" description="Helical" evidence="8">
    <location>
        <begin position="207"/>
        <end position="228"/>
    </location>
</feature>
<dbReference type="STRING" id="48727.SAMN05192555_112130"/>
<keyword evidence="5 8" id="KW-0812">Transmembrane</keyword>
<accession>A0A1G9STX5</accession>
<keyword evidence="11" id="KW-1185">Reference proteome</keyword>
<keyword evidence="3" id="KW-1003">Cell membrane</keyword>
<feature type="domain" description="ABC transmembrane type-1" evidence="9">
    <location>
        <begin position="71"/>
        <end position="266"/>
    </location>
</feature>
<feature type="transmembrane region" description="Helical" evidence="8">
    <location>
        <begin position="508"/>
        <end position="530"/>
    </location>
</feature>
<dbReference type="GO" id="GO:0005886">
    <property type="term" value="C:plasma membrane"/>
    <property type="evidence" value="ECO:0007669"/>
    <property type="project" value="UniProtKB-SubCell"/>
</dbReference>
<proteinExistence type="inferred from homology"/>
<evidence type="ECO:0000259" key="9">
    <source>
        <dbReference type="PROSITE" id="PS50928"/>
    </source>
</evidence>
<comment type="subcellular location">
    <subcellularLocation>
        <location evidence="1">Cell inner membrane</location>
        <topology evidence="1">Multi-pass membrane protein</topology>
    </subcellularLocation>
    <subcellularLocation>
        <location evidence="8">Cell membrane</location>
        <topology evidence="8">Multi-pass membrane protein</topology>
    </subcellularLocation>
</comment>
<dbReference type="Gene3D" id="1.10.3720.10">
    <property type="entry name" value="MetI-like"/>
    <property type="match status" value="2"/>
</dbReference>
<dbReference type="GO" id="GO:0055085">
    <property type="term" value="P:transmembrane transport"/>
    <property type="evidence" value="ECO:0007669"/>
    <property type="project" value="InterPro"/>
</dbReference>
<feature type="domain" description="ABC transmembrane type-1" evidence="9">
    <location>
        <begin position="339"/>
        <end position="530"/>
    </location>
</feature>
<evidence type="ECO:0000256" key="4">
    <source>
        <dbReference type="ARBA" id="ARBA00022519"/>
    </source>
</evidence>
<evidence type="ECO:0000256" key="3">
    <source>
        <dbReference type="ARBA" id="ARBA00022475"/>
    </source>
</evidence>
<organism evidence="10 11">
    <name type="scientific">Franzmannia pantelleriensis</name>
    <dbReference type="NCBI Taxonomy" id="48727"/>
    <lineage>
        <taxon>Bacteria</taxon>
        <taxon>Pseudomonadati</taxon>
        <taxon>Pseudomonadota</taxon>
        <taxon>Gammaproteobacteria</taxon>
        <taxon>Oceanospirillales</taxon>
        <taxon>Halomonadaceae</taxon>
        <taxon>Franzmannia</taxon>
    </lineage>
</organism>
<evidence type="ECO:0000256" key="2">
    <source>
        <dbReference type="ARBA" id="ARBA00022448"/>
    </source>
</evidence>
<feature type="transmembrane region" description="Helical" evidence="8">
    <location>
        <begin position="298"/>
        <end position="323"/>
    </location>
</feature>
<dbReference type="Proteomes" id="UP000199107">
    <property type="component" value="Unassembled WGS sequence"/>
</dbReference>
<evidence type="ECO:0000313" key="11">
    <source>
        <dbReference type="Proteomes" id="UP000199107"/>
    </source>
</evidence>
<feature type="transmembrane region" description="Helical" evidence="8">
    <location>
        <begin position="343"/>
        <end position="365"/>
    </location>
</feature>
<dbReference type="InterPro" id="IPR035906">
    <property type="entry name" value="MetI-like_sf"/>
</dbReference>
<evidence type="ECO:0000256" key="1">
    <source>
        <dbReference type="ARBA" id="ARBA00004429"/>
    </source>
</evidence>
<name>A0A1G9STX5_9GAMM</name>
<comment type="similarity">
    <text evidence="8">Belongs to the binding-protein-dependent transport system permease family.</text>
</comment>
<gene>
    <name evidence="10" type="ORF">SAMN05192555_112130</name>
</gene>
<keyword evidence="6 8" id="KW-1133">Transmembrane helix</keyword>
<dbReference type="AlphaFoldDB" id="A0A1G9STX5"/>
<keyword evidence="7 8" id="KW-0472">Membrane</keyword>
<feature type="transmembrane region" description="Helical" evidence="8">
    <location>
        <begin position="466"/>
        <end position="488"/>
    </location>
</feature>
<evidence type="ECO:0000256" key="6">
    <source>
        <dbReference type="ARBA" id="ARBA00022989"/>
    </source>
</evidence>
<reference evidence="11" key="1">
    <citation type="submission" date="2016-10" db="EMBL/GenBank/DDBJ databases">
        <authorList>
            <person name="Varghese N."/>
            <person name="Submissions S."/>
        </authorList>
    </citation>
    <scope>NUCLEOTIDE SEQUENCE [LARGE SCALE GENOMIC DNA]</scope>
    <source>
        <strain evidence="11">AAP</strain>
    </source>
</reference>
<dbReference type="PROSITE" id="PS50928">
    <property type="entry name" value="ABC_TM1"/>
    <property type="match status" value="2"/>
</dbReference>
<evidence type="ECO:0000256" key="5">
    <source>
        <dbReference type="ARBA" id="ARBA00022692"/>
    </source>
</evidence>
<protein>
    <submittedName>
        <fullName evidence="10">Iron(III) transport system permease protein</fullName>
    </submittedName>
</protein>
<sequence length="536" mass="58195">MSHSAELASPAARRALPRGRARRVPLHILLPSLLVAGAMLVPLFYLGLRAFEADPQTLNNLLLRQRNLDLLLNTLSLAAGVVVMTTLMALPLAWLVVRTDIRFKRLLTILGVIPLAVPGYVMAYALIGLGGNYGVLAQLTGVQLPRIEGYFGATLALSLYTFPYLFLNLRATLAGLDGNLEESARSLGYGSREIFLKITLPHLAPSLMAGWLVITLYVLGDFGAVALMRYEAFSYAIYTQYSGAFDRIYAAWLSIMLLAVAASFVMLDSLVVKRRLARVGTGVARPVKPMRLGRLRWLAYPYLLLIFGASVGLPTLILGYWLVLAPPDLSFFARVPGTFLRSAGAALPAALLAAAFALPVAYLTVRYRSTAATLIERSAYIGYAIPPLTLALAMVFFSLHTAPFLYQTLTLLVVTWAMASLALALGPIRNALLQTRPNMEEAAHSLGHGPFSTFLWVIFPRLRRGILAGIALVFVLCMKELPITFLLAPTGYTTLAVTVFTRTSEGMLAEAAPFAAAIVVFSSLSVGFLLTKEGKR</sequence>
<feature type="transmembrane region" description="Helical" evidence="8">
    <location>
        <begin position="71"/>
        <end position="94"/>
    </location>
</feature>
<feature type="transmembrane region" description="Helical" evidence="8">
    <location>
        <begin position="28"/>
        <end position="51"/>
    </location>
</feature>
<keyword evidence="2 8" id="KW-0813">Transport</keyword>
<dbReference type="InterPro" id="IPR000515">
    <property type="entry name" value="MetI-like"/>
</dbReference>
<feature type="transmembrane region" description="Helical" evidence="8">
    <location>
        <begin position="377"/>
        <end position="398"/>
    </location>
</feature>
<evidence type="ECO:0000313" key="10">
    <source>
        <dbReference type="EMBL" id="SDM38898.1"/>
    </source>
</evidence>
<dbReference type="Pfam" id="PF00528">
    <property type="entry name" value="BPD_transp_1"/>
    <property type="match status" value="2"/>
</dbReference>
<dbReference type="PANTHER" id="PTHR43357">
    <property type="entry name" value="INNER MEMBRANE ABC TRANSPORTER PERMEASE PROTEIN YDCV"/>
    <property type="match status" value="1"/>
</dbReference>
<evidence type="ECO:0000256" key="7">
    <source>
        <dbReference type="ARBA" id="ARBA00023136"/>
    </source>
</evidence>
<feature type="transmembrane region" description="Helical" evidence="8">
    <location>
        <begin position="404"/>
        <end position="426"/>
    </location>
</feature>